<dbReference type="EMBL" id="JAUJYO010000020">
    <property type="protein sequence ID" value="KAK1285212.1"/>
    <property type="molecule type" value="Genomic_DNA"/>
</dbReference>
<gene>
    <name evidence="1" type="ORF">QJS10_CPB20g01088</name>
</gene>
<sequence>MEDIIMILFHCLLSSLKEQVSKEGFDEWDSLTAKFAGAANLPFLLLQLPPSDPPQCAEPPRR</sequence>
<evidence type="ECO:0000313" key="1">
    <source>
        <dbReference type="EMBL" id="KAK1285212.1"/>
    </source>
</evidence>
<dbReference type="AlphaFoldDB" id="A0AAV9C8X4"/>
<evidence type="ECO:0000313" key="2">
    <source>
        <dbReference type="Proteomes" id="UP001180020"/>
    </source>
</evidence>
<name>A0AAV9C8X4_ACOCL</name>
<comment type="caution">
    <text evidence="1">The sequence shown here is derived from an EMBL/GenBank/DDBJ whole genome shotgun (WGS) entry which is preliminary data.</text>
</comment>
<organism evidence="1 2">
    <name type="scientific">Acorus calamus</name>
    <name type="common">Sweet flag</name>
    <dbReference type="NCBI Taxonomy" id="4465"/>
    <lineage>
        <taxon>Eukaryota</taxon>
        <taxon>Viridiplantae</taxon>
        <taxon>Streptophyta</taxon>
        <taxon>Embryophyta</taxon>
        <taxon>Tracheophyta</taxon>
        <taxon>Spermatophyta</taxon>
        <taxon>Magnoliopsida</taxon>
        <taxon>Liliopsida</taxon>
        <taxon>Acoraceae</taxon>
        <taxon>Acorus</taxon>
    </lineage>
</organism>
<dbReference type="Proteomes" id="UP001180020">
    <property type="component" value="Unassembled WGS sequence"/>
</dbReference>
<reference evidence="1" key="2">
    <citation type="submission" date="2023-06" db="EMBL/GenBank/DDBJ databases">
        <authorList>
            <person name="Ma L."/>
            <person name="Liu K.-W."/>
            <person name="Li Z."/>
            <person name="Hsiao Y.-Y."/>
            <person name="Qi Y."/>
            <person name="Fu T."/>
            <person name="Tang G."/>
            <person name="Zhang D."/>
            <person name="Sun W.-H."/>
            <person name="Liu D.-K."/>
            <person name="Li Y."/>
            <person name="Chen G.-Z."/>
            <person name="Liu X.-D."/>
            <person name="Liao X.-Y."/>
            <person name="Jiang Y.-T."/>
            <person name="Yu X."/>
            <person name="Hao Y."/>
            <person name="Huang J."/>
            <person name="Zhao X.-W."/>
            <person name="Ke S."/>
            <person name="Chen Y.-Y."/>
            <person name="Wu W.-L."/>
            <person name="Hsu J.-L."/>
            <person name="Lin Y.-F."/>
            <person name="Huang M.-D."/>
            <person name="Li C.-Y."/>
            <person name="Huang L."/>
            <person name="Wang Z.-W."/>
            <person name="Zhao X."/>
            <person name="Zhong W.-Y."/>
            <person name="Peng D.-H."/>
            <person name="Ahmad S."/>
            <person name="Lan S."/>
            <person name="Zhang J.-S."/>
            <person name="Tsai W.-C."/>
            <person name="Van De Peer Y."/>
            <person name="Liu Z.-J."/>
        </authorList>
    </citation>
    <scope>NUCLEOTIDE SEQUENCE</scope>
    <source>
        <strain evidence="1">CP</strain>
        <tissue evidence="1">Leaves</tissue>
    </source>
</reference>
<accession>A0AAV9C8X4</accession>
<reference evidence="1" key="1">
    <citation type="journal article" date="2023" name="Nat. Commun.">
        <title>Diploid and tetraploid genomes of Acorus and the evolution of monocots.</title>
        <authorList>
            <person name="Ma L."/>
            <person name="Liu K.W."/>
            <person name="Li Z."/>
            <person name="Hsiao Y.Y."/>
            <person name="Qi Y."/>
            <person name="Fu T."/>
            <person name="Tang G.D."/>
            <person name="Zhang D."/>
            <person name="Sun W.H."/>
            <person name="Liu D.K."/>
            <person name="Li Y."/>
            <person name="Chen G.Z."/>
            <person name="Liu X.D."/>
            <person name="Liao X.Y."/>
            <person name="Jiang Y.T."/>
            <person name="Yu X."/>
            <person name="Hao Y."/>
            <person name="Huang J."/>
            <person name="Zhao X.W."/>
            <person name="Ke S."/>
            <person name="Chen Y.Y."/>
            <person name="Wu W.L."/>
            <person name="Hsu J.L."/>
            <person name="Lin Y.F."/>
            <person name="Huang M.D."/>
            <person name="Li C.Y."/>
            <person name="Huang L."/>
            <person name="Wang Z.W."/>
            <person name="Zhao X."/>
            <person name="Zhong W.Y."/>
            <person name="Peng D.H."/>
            <person name="Ahmad S."/>
            <person name="Lan S."/>
            <person name="Zhang J.S."/>
            <person name="Tsai W.C."/>
            <person name="Van de Peer Y."/>
            <person name="Liu Z.J."/>
        </authorList>
    </citation>
    <scope>NUCLEOTIDE SEQUENCE</scope>
    <source>
        <strain evidence="1">CP</strain>
    </source>
</reference>
<keyword evidence="2" id="KW-1185">Reference proteome</keyword>
<protein>
    <submittedName>
        <fullName evidence="1">Uncharacterized protein</fullName>
    </submittedName>
</protein>
<proteinExistence type="predicted"/>